<reference evidence="3 4" key="1">
    <citation type="submission" date="2019-06" db="EMBL/GenBank/DDBJ databases">
        <title>Whole genome shotgun sequence of Microbacterium liquefaciens NBRC 15037.</title>
        <authorList>
            <person name="Hosoyama A."/>
            <person name="Uohara A."/>
            <person name="Ohji S."/>
            <person name="Ichikawa N."/>
        </authorList>
    </citation>
    <scope>NUCLEOTIDE SEQUENCE [LARGE SCALE GENOMIC DNA]</scope>
    <source>
        <strain evidence="3 4">NBRC 15037</strain>
    </source>
</reference>
<evidence type="ECO:0000256" key="2">
    <source>
        <dbReference type="SAM" id="Phobius"/>
    </source>
</evidence>
<name>A0A4Y4B4S5_MICMQ</name>
<dbReference type="Proteomes" id="UP000317410">
    <property type="component" value="Unassembled WGS sequence"/>
</dbReference>
<gene>
    <name evidence="3" type="ORF">MLI01_16330</name>
</gene>
<dbReference type="EMBL" id="BJNQ01000009">
    <property type="protein sequence ID" value="GEC75488.1"/>
    <property type="molecule type" value="Genomic_DNA"/>
</dbReference>
<feature type="transmembrane region" description="Helical" evidence="2">
    <location>
        <begin position="240"/>
        <end position="260"/>
    </location>
</feature>
<dbReference type="RefSeq" id="WP_141386567.1">
    <property type="nucleotide sequence ID" value="NZ_BJNQ01000009.1"/>
</dbReference>
<sequence length="437" mass="45710">MQTNKGRDVEVVAGDAVAIADRGTKIVELGDSMVSAAATLKGIKDGSVEGEGYAMDKIKDVVDDVHKDLDEAGRRYKPAGTTLNNYAAALETAQSRMRTIVADCQTSLTELQTAQSNAADAADALQAHNTSTRLNPPAPEDTSASTTAGTNLANAASGAVSTLNTAETTHNDNLDAFDGEYDTWHTAYETAVSGLTDANKIGEDSTWENIAGVLAVVAEWVSWIGLAIAVLGLIIGGPFFAIAALVVGVIALALTVALMFDGRKGWGDLAMSIIGILPIGKLGKIFKGNAKFVDEFVAQFRNPVQQMTRLRGLGGTASPWSGAVANNFGNYASRVSGIRQHGVNWQSGLAERFLFGPNRSFSVAFSDAVASTGPRFQQVLTDSLPKGLQAIADAPSNSTWEAIWNSYKWADRTVAVGSNGSPSGGLSPAGLVNGVTR</sequence>
<keyword evidence="2" id="KW-0812">Transmembrane</keyword>
<feature type="compositionally biased region" description="Low complexity" evidence="1">
    <location>
        <begin position="418"/>
        <end position="431"/>
    </location>
</feature>
<dbReference type="AlphaFoldDB" id="A0A4Y4B4S5"/>
<feature type="transmembrane region" description="Helical" evidence="2">
    <location>
        <begin position="210"/>
        <end position="234"/>
    </location>
</feature>
<keyword evidence="2" id="KW-0472">Membrane</keyword>
<accession>A0A4Y4B4S5</accession>
<keyword evidence="2" id="KW-1133">Transmembrane helix</keyword>
<proteinExistence type="predicted"/>
<comment type="caution">
    <text evidence="3">The sequence shown here is derived from an EMBL/GenBank/DDBJ whole genome shotgun (WGS) entry which is preliminary data.</text>
</comment>
<evidence type="ECO:0000313" key="4">
    <source>
        <dbReference type="Proteomes" id="UP000317410"/>
    </source>
</evidence>
<protein>
    <submittedName>
        <fullName evidence="3">Uncharacterized protein</fullName>
    </submittedName>
</protein>
<evidence type="ECO:0000256" key="1">
    <source>
        <dbReference type="SAM" id="MobiDB-lite"/>
    </source>
</evidence>
<feature type="region of interest" description="Disordered" evidence="1">
    <location>
        <begin position="418"/>
        <end position="437"/>
    </location>
</feature>
<organism evidence="3 4">
    <name type="scientific">Microbacterium maritypicum</name>
    <name type="common">Microbacterium liquefaciens</name>
    <dbReference type="NCBI Taxonomy" id="33918"/>
    <lineage>
        <taxon>Bacteria</taxon>
        <taxon>Bacillati</taxon>
        <taxon>Actinomycetota</taxon>
        <taxon>Actinomycetes</taxon>
        <taxon>Micrococcales</taxon>
        <taxon>Microbacteriaceae</taxon>
        <taxon>Microbacterium</taxon>
    </lineage>
</organism>
<evidence type="ECO:0000313" key="3">
    <source>
        <dbReference type="EMBL" id="GEC75488.1"/>
    </source>
</evidence>